<dbReference type="Proteomes" id="UP000268014">
    <property type="component" value="Unassembled WGS sequence"/>
</dbReference>
<dbReference type="WBParaSite" id="HPLM_0000894901-mRNA-1">
    <property type="protein sequence ID" value="HPLM_0000894901-mRNA-1"/>
    <property type="gene ID" value="HPLM_0000894901"/>
</dbReference>
<reference evidence="1 2" key="2">
    <citation type="submission" date="2018-11" db="EMBL/GenBank/DDBJ databases">
        <authorList>
            <consortium name="Pathogen Informatics"/>
        </authorList>
    </citation>
    <scope>NUCLEOTIDE SEQUENCE [LARGE SCALE GENOMIC DNA]</scope>
    <source>
        <strain evidence="1 2">MHpl1</strain>
    </source>
</reference>
<accession>A0A0N4WE94</accession>
<dbReference type="EMBL" id="UZAF01016963">
    <property type="protein sequence ID" value="VDO36205.1"/>
    <property type="molecule type" value="Genomic_DNA"/>
</dbReference>
<keyword evidence="2" id="KW-1185">Reference proteome</keyword>
<gene>
    <name evidence="1" type="ORF">HPLM_LOCUS8941</name>
</gene>
<protein>
    <submittedName>
        <fullName evidence="3">Transposase</fullName>
    </submittedName>
</protein>
<dbReference type="OrthoDB" id="5866020at2759"/>
<proteinExistence type="predicted"/>
<evidence type="ECO:0000313" key="3">
    <source>
        <dbReference type="WBParaSite" id="HPLM_0000894901-mRNA-1"/>
    </source>
</evidence>
<evidence type="ECO:0000313" key="2">
    <source>
        <dbReference type="Proteomes" id="UP000268014"/>
    </source>
</evidence>
<name>A0A0N4WE94_HAEPC</name>
<organism evidence="3">
    <name type="scientific">Haemonchus placei</name>
    <name type="common">Barber's pole worm</name>
    <dbReference type="NCBI Taxonomy" id="6290"/>
    <lineage>
        <taxon>Eukaryota</taxon>
        <taxon>Metazoa</taxon>
        <taxon>Ecdysozoa</taxon>
        <taxon>Nematoda</taxon>
        <taxon>Chromadorea</taxon>
        <taxon>Rhabditida</taxon>
        <taxon>Rhabditina</taxon>
        <taxon>Rhabditomorpha</taxon>
        <taxon>Strongyloidea</taxon>
        <taxon>Trichostrongylidae</taxon>
        <taxon>Haemonchus</taxon>
    </lineage>
</organism>
<evidence type="ECO:0000313" key="1">
    <source>
        <dbReference type="EMBL" id="VDO36205.1"/>
    </source>
</evidence>
<sequence length="115" mass="13362">MLGSFKNIEGVVKKTKHMRLRAHLFDAAALTALTYASETWTLRKQDEHALSLTQLAVEKTVPGIPLYTQVQSGIHSFELRRKRRGYRCSRKEVENQMCRTRHAYGDDRWTREVAD</sequence>
<dbReference type="AlphaFoldDB" id="A0A0N4WE94"/>
<reference evidence="3" key="1">
    <citation type="submission" date="2017-02" db="UniProtKB">
        <authorList>
            <consortium name="WormBaseParasite"/>
        </authorList>
    </citation>
    <scope>IDENTIFICATION</scope>
</reference>